<comment type="caution">
    <text evidence="1">The sequence shown here is derived from an EMBL/GenBank/DDBJ whole genome shotgun (WGS) entry which is preliminary data.</text>
</comment>
<evidence type="ECO:0000313" key="2">
    <source>
        <dbReference type="Proteomes" id="UP000814033"/>
    </source>
</evidence>
<reference evidence="1" key="1">
    <citation type="submission" date="2021-02" db="EMBL/GenBank/DDBJ databases">
        <authorList>
            <consortium name="DOE Joint Genome Institute"/>
            <person name="Ahrendt S."/>
            <person name="Looney B.P."/>
            <person name="Miyauchi S."/>
            <person name="Morin E."/>
            <person name="Drula E."/>
            <person name="Courty P.E."/>
            <person name="Chicoki N."/>
            <person name="Fauchery L."/>
            <person name="Kohler A."/>
            <person name="Kuo A."/>
            <person name="Labutti K."/>
            <person name="Pangilinan J."/>
            <person name="Lipzen A."/>
            <person name="Riley R."/>
            <person name="Andreopoulos W."/>
            <person name="He G."/>
            <person name="Johnson J."/>
            <person name="Barry K.W."/>
            <person name="Grigoriev I.V."/>
            <person name="Nagy L."/>
            <person name="Hibbett D."/>
            <person name="Henrissat B."/>
            <person name="Matheny P.B."/>
            <person name="Labbe J."/>
            <person name="Martin F."/>
        </authorList>
    </citation>
    <scope>NUCLEOTIDE SEQUENCE</scope>
    <source>
        <strain evidence="1">FP105234-sp</strain>
    </source>
</reference>
<dbReference type="EMBL" id="MU276043">
    <property type="protein sequence ID" value="KAI0042890.1"/>
    <property type="molecule type" value="Genomic_DNA"/>
</dbReference>
<organism evidence="1 2">
    <name type="scientific">Auriscalpium vulgare</name>
    <dbReference type="NCBI Taxonomy" id="40419"/>
    <lineage>
        <taxon>Eukaryota</taxon>
        <taxon>Fungi</taxon>
        <taxon>Dikarya</taxon>
        <taxon>Basidiomycota</taxon>
        <taxon>Agaricomycotina</taxon>
        <taxon>Agaricomycetes</taxon>
        <taxon>Russulales</taxon>
        <taxon>Auriscalpiaceae</taxon>
        <taxon>Auriscalpium</taxon>
    </lineage>
</organism>
<accession>A0ACB8RFU6</accession>
<protein>
    <submittedName>
        <fullName evidence="1">Uncharacterized protein</fullName>
    </submittedName>
</protein>
<gene>
    <name evidence="1" type="ORF">FA95DRAFT_511211</name>
</gene>
<evidence type="ECO:0000313" key="1">
    <source>
        <dbReference type="EMBL" id="KAI0042890.1"/>
    </source>
</evidence>
<keyword evidence="2" id="KW-1185">Reference proteome</keyword>
<sequence>MDVALSCVHKTSGWTSPRPGQQCRRPPQSTLMGENISVQSGFTTSFVARGCKLLKHDVVRTPRASTRNSSAISKQIGKNGPVDRRSLTALRRVYLCPHAYVHTPERPRNTEVRMWRRYAPDSAHADSYPGGQMVCRPPVTNSQEQEDPLPGAGPPHAGLRGCILSCAGSSTATLPSPRQLSGPISVRIQVFGDVLREWAWHASCHTQWITILIRGVTLSIISVSDTMRLPTLEPE</sequence>
<reference evidence="1" key="2">
    <citation type="journal article" date="2022" name="New Phytol.">
        <title>Evolutionary transition to the ectomycorrhizal habit in the genomes of a hyperdiverse lineage of mushroom-forming fungi.</title>
        <authorList>
            <person name="Looney B."/>
            <person name="Miyauchi S."/>
            <person name="Morin E."/>
            <person name="Drula E."/>
            <person name="Courty P.E."/>
            <person name="Kohler A."/>
            <person name="Kuo A."/>
            <person name="LaButti K."/>
            <person name="Pangilinan J."/>
            <person name="Lipzen A."/>
            <person name="Riley R."/>
            <person name="Andreopoulos W."/>
            <person name="He G."/>
            <person name="Johnson J."/>
            <person name="Nolan M."/>
            <person name="Tritt A."/>
            <person name="Barry K.W."/>
            <person name="Grigoriev I.V."/>
            <person name="Nagy L.G."/>
            <person name="Hibbett D."/>
            <person name="Henrissat B."/>
            <person name="Matheny P.B."/>
            <person name="Labbe J."/>
            <person name="Martin F.M."/>
        </authorList>
    </citation>
    <scope>NUCLEOTIDE SEQUENCE</scope>
    <source>
        <strain evidence="1">FP105234-sp</strain>
    </source>
</reference>
<proteinExistence type="predicted"/>
<dbReference type="Proteomes" id="UP000814033">
    <property type="component" value="Unassembled WGS sequence"/>
</dbReference>
<name>A0ACB8RFU6_9AGAM</name>